<comment type="caution">
    <text evidence="2">The sequence shown here is derived from an EMBL/GenBank/DDBJ whole genome shotgun (WGS) entry which is preliminary data.</text>
</comment>
<dbReference type="EMBL" id="JACOON010000001">
    <property type="protein sequence ID" value="MBC5646887.1"/>
    <property type="molecule type" value="Genomic_DNA"/>
</dbReference>
<proteinExistence type="predicted"/>
<name>A0ABR7EAU7_9FIRM</name>
<evidence type="ECO:0000313" key="3">
    <source>
        <dbReference type="Proteomes" id="UP000606889"/>
    </source>
</evidence>
<sequence length="107" mass="12328">MGIALSKKQEEKRTELTDVPLRCENEKGTEAITEIAQELDQMVGEETALDEAVHIDEYTVPDARDWEPKSADEEEPEEIFAVLERDTDEFQTEEEEELFPVLDDAER</sequence>
<feature type="region of interest" description="Disordered" evidence="1">
    <location>
        <begin position="87"/>
        <end position="107"/>
    </location>
</feature>
<protein>
    <submittedName>
        <fullName evidence="2">Uncharacterized protein</fullName>
    </submittedName>
</protein>
<accession>A0ABR7EAU7</accession>
<evidence type="ECO:0000256" key="1">
    <source>
        <dbReference type="SAM" id="MobiDB-lite"/>
    </source>
</evidence>
<dbReference type="RefSeq" id="WP_186856420.1">
    <property type="nucleotide sequence ID" value="NZ_JACOON010000001.1"/>
</dbReference>
<gene>
    <name evidence="2" type="ORF">H8S18_00820</name>
</gene>
<keyword evidence="3" id="KW-1185">Reference proteome</keyword>
<reference evidence="2 3" key="1">
    <citation type="submission" date="2020-08" db="EMBL/GenBank/DDBJ databases">
        <title>Genome public.</title>
        <authorList>
            <person name="Liu C."/>
            <person name="Sun Q."/>
        </authorList>
    </citation>
    <scope>NUCLEOTIDE SEQUENCE [LARGE SCALE GENOMIC DNA]</scope>
    <source>
        <strain evidence="2 3">NSJ-35</strain>
    </source>
</reference>
<dbReference type="Proteomes" id="UP000606889">
    <property type="component" value="Unassembled WGS sequence"/>
</dbReference>
<organism evidence="2 3">
    <name type="scientific">Christensenella tenuis</name>
    <dbReference type="NCBI Taxonomy" id="2763033"/>
    <lineage>
        <taxon>Bacteria</taxon>
        <taxon>Bacillati</taxon>
        <taxon>Bacillota</taxon>
        <taxon>Clostridia</taxon>
        <taxon>Christensenellales</taxon>
        <taxon>Christensenellaceae</taxon>
        <taxon>Christensenella</taxon>
    </lineage>
</organism>
<evidence type="ECO:0000313" key="2">
    <source>
        <dbReference type="EMBL" id="MBC5646887.1"/>
    </source>
</evidence>